<dbReference type="GO" id="GO:0003700">
    <property type="term" value="F:DNA-binding transcription factor activity"/>
    <property type="evidence" value="ECO:0007669"/>
    <property type="project" value="InterPro"/>
</dbReference>
<dbReference type="Proteomes" id="UP000243688">
    <property type="component" value="Unassembled WGS sequence"/>
</dbReference>
<name>A0A2A6E391_9BACL</name>
<keyword evidence="3" id="KW-0804">Transcription</keyword>
<dbReference type="PROSITE" id="PS01124">
    <property type="entry name" value="HTH_ARAC_FAMILY_2"/>
    <property type="match status" value="1"/>
</dbReference>
<dbReference type="InterPro" id="IPR014710">
    <property type="entry name" value="RmlC-like_jellyroll"/>
</dbReference>
<dbReference type="GO" id="GO:0043565">
    <property type="term" value="F:sequence-specific DNA binding"/>
    <property type="evidence" value="ECO:0007669"/>
    <property type="project" value="InterPro"/>
</dbReference>
<dbReference type="PROSITE" id="PS00041">
    <property type="entry name" value="HTH_ARAC_FAMILY_1"/>
    <property type="match status" value="1"/>
</dbReference>
<accession>A0A2A6E391</accession>
<dbReference type="InterPro" id="IPR003313">
    <property type="entry name" value="AraC-bd"/>
</dbReference>
<proteinExistence type="predicted"/>
<dbReference type="PANTHER" id="PTHR43280:SF28">
    <property type="entry name" value="HTH-TYPE TRANSCRIPTIONAL ACTIVATOR RHAS"/>
    <property type="match status" value="1"/>
</dbReference>
<evidence type="ECO:0000313" key="5">
    <source>
        <dbReference type="EMBL" id="PDO11392.1"/>
    </source>
</evidence>
<organism evidence="5 6">
    <name type="scientific">Candidatus Reconcilbacillus cellulovorans</name>
    <dbReference type="NCBI Taxonomy" id="1906605"/>
    <lineage>
        <taxon>Bacteria</taxon>
        <taxon>Bacillati</taxon>
        <taxon>Bacillota</taxon>
        <taxon>Bacilli</taxon>
        <taxon>Bacillales</taxon>
        <taxon>Paenibacillaceae</taxon>
        <taxon>Candidatus Reconcilbacillus</taxon>
    </lineage>
</organism>
<dbReference type="PANTHER" id="PTHR43280">
    <property type="entry name" value="ARAC-FAMILY TRANSCRIPTIONAL REGULATOR"/>
    <property type="match status" value="1"/>
</dbReference>
<feature type="domain" description="HTH araC/xylS-type" evidence="4">
    <location>
        <begin position="179"/>
        <end position="277"/>
    </location>
</feature>
<dbReference type="Gene3D" id="1.10.10.60">
    <property type="entry name" value="Homeodomain-like"/>
    <property type="match status" value="2"/>
</dbReference>
<dbReference type="InterPro" id="IPR009057">
    <property type="entry name" value="Homeodomain-like_sf"/>
</dbReference>
<reference evidence="5 6" key="1">
    <citation type="submission" date="2016-12" db="EMBL/GenBank/DDBJ databases">
        <title>Candidatus Reconcilibacillus cellulovorans genome.</title>
        <authorList>
            <person name="Kolinko S."/>
            <person name="Wu Y.-W."/>
            <person name="Tachea F."/>
            <person name="Denzel E."/>
            <person name="Hiras J."/>
            <person name="Baecker N."/>
            <person name="Chan L.J."/>
            <person name="Eichorst S.A."/>
            <person name="Frey D."/>
            <person name="Adams P.D."/>
            <person name="Pray T."/>
            <person name="Tanjore D."/>
            <person name="Petzold C.J."/>
            <person name="Gladden J.M."/>
            <person name="Simmons B.A."/>
            <person name="Singer S.W."/>
        </authorList>
    </citation>
    <scope>NUCLEOTIDE SEQUENCE [LARGE SCALE GENOMIC DNA]</scope>
    <source>
        <strain evidence="5">JTherm</strain>
    </source>
</reference>
<evidence type="ECO:0000313" key="6">
    <source>
        <dbReference type="Proteomes" id="UP000243688"/>
    </source>
</evidence>
<comment type="caution">
    <text evidence="5">The sequence shown here is derived from an EMBL/GenBank/DDBJ whole genome shotgun (WGS) entry which is preliminary data.</text>
</comment>
<dbReference type="AlphaFoldDB" id="A0A2A6E391"/>
<keyword evidence="2" id="KW-0238">DNA-binding</keyword>
<dbReference type="Pfam" id="PF02311">
    <property type="entry name" value="AraC_binding"/>
    <property type="match status" value="1"/>
</dbReference>
<dbReference type="InterPro" id="IPR018060">
    <property type="entry name" value="HTH_AraC"/>
</dbReference>
<dbReference type="Gene3D" id="2.60.120.10">
    <property type="entry name" value="Jelly Rolls"/>
    <property type="match status" value="1"/>
</dbReference>
<dbReference type="Pfam" id="PF12833">
    <property type="entry name" value="HTH_18"/>
    <property type="match status" value="1"/>
</dbReference>
<evidence type="ECO:0000259" key="4">
    <source>
        <dbReference type="PROSITE" id="PS01124"/>
    </source>
</evidence>
<dbReference type="SMART" id="SM00342">
    <property type="entry name" value="HTH_ARAC"/>
    <property type="match status" value="1"/>
</dbReference>
<dbReference type="EMBL" id="MOXJ01000003">
    <property type="protein sequence ID" value="PDO11392.1"/>
    <property type="molecule type" value="Genomic_DNA"/>
</dbReference>
<keyword evidence="1" id="KW-0805">Transcription regulation</keyword>
<evidence type="ECO:0000256" key="1">
    <source>
        <dbReference type="ARBA" id="ARBA00023015"/>
    </source>
</evidence>
<gene>
    <name evidence="5" type="ORF">BLM47_02755</name>
</gene>
<evidence type="ECO:0000256" key="3">
    <source>
        <dbReference type="ARBA" id="ARBA00023163"/>
    </source>
</evidence>
<dbReference type="InterPro" id="IPR020449">
    <property type="entry name" value="Tscrpt_reg_AraC-type_HTH"/>
</dbReference>
<dbReference type="InterPro" id="IPR037923">
    <property type="entry name" value="HTH-like"/>
</dbReference>
<dbReference type="PRINTS" id="PR00032">
    <property type="entry name" value="HTHARAC"/>
</dbReference>
<sequence length="292" mass="34142">MLTPGELAARLNRMVFSILLVGHRKCEPDWRQAAHRIKHHSFWLIVRGKGTFSINGTVYPAEPGKLFFFLPGMNVERSADPEHPLEYYFLRFRYAEAYEDKEQWIYRGADETPFPLAGMYAVQNAPQLIYLMEQLDALWKKRGHLIALRRKILLYEFFFELIQDFRAQQAAGDTTAAIERTQDYMIQHYQEPLKLEQLAQMAGLSVSHYSRMFKKYVGYSPIEYLTHLRIDRAKELLALSDYRLKAIARSVGYEDEFYFSRIFKKIAGVPPREYARRYRHDGLPGGQNGPAT</sequence>
<evidence type="ECO:0000256" key="2">
    <source>
        <dbReference type="ARBA" id="ARBA00023125"/>
    </source>
</evidence>
<dbReference type="SUPFAM" id="SSF46689">
    <property type="entry name" value="Homeodomain-like"/>
    <property type="match status" value="2"/>
</dbReference>
<dbReference type="SUPFAM" id="SSF51215">
    <property type="entry name" value="Regulatory protein AraC"/>
    <property type="match status" value="1"/>
</dbReference>
<dbReference type="InterPro" id="IPR018062">
    <property type="entry name" value="HTH_AraC-typ_CS"/>
</dbReference>
<protein>
    <submittedName>
        <fullName evidence="5">AraC family transcriptional regulator</fullName>
    </submittedName>
</protein>